<evidence type="ECO:0008006" key="5">
    <source>
        <dbReference type="Google" id="ProtNLM"/>
    </source>
</evidence>
<dbReference type="PROSITE" id="PS51257">
    <property type="entry name" value="PROKAR_LIPOPROTEIN"/>
    <property type="match status" value="1"/>
</dbReference>
<accession>A0ABP6GHX9</accession>
<keyword evidence="4" id="KW-1185">Reference proteome</keyword>
<comment type="caution">
    <text evidence="3">The sequence shown here is derived from an EMBL/GenBank/DDBJ whole genome shotgun (WGS) entry which is preliminary data.</text>
</comment>
<keyword evidence="2" id="KW-0732">Signal</keyword>
<organism evidence="3 4">
    <name type="scientific">Actinocorallia aurantiaca</name>
    <dbReference type="NCBI Taxonomy" id="46204"/>
    <lineage>
        <taxon>Bacteria</taxon>
        <taxon>Bacillati</taxon>
        <taxon>Actinomycetota</taxon>
        <taxon>Actinomycetes</taxon>
        <taxon>Streptosporangiales</taxon>
        <taxon>Thermomonosporaceae</taxon>
        <taxon>Actinocorallia</taxon>
    </lineage>
</organism>
<evidence type="ECO:0000313" key="4">
    <source>
        <dbReference type="Proteomes" id="UP001501842"/>
    </source>
</evidence>
<sequence>MKINRKAFGRKPGFVLLLVVAGLGAAACASETSPRAATPSPSASTAAPATVGPSFSQRSGEEACPVTVAGERREEPPAGAIEWAAESHDRLFGGGGLWVLLPEFKAERGPDGLLRMKIPWWRENEGRLEVRARSLDSGARVEHEVSHGYGLRGFQPTAIEFTHQGCWRVTGVLGPTEVRFVVDVRS</sequence>
<reference evidence="4" key="1">
    <citation type="journal article" date="2019" name="Int. J. Syst. Evol. Microbiol.">
        <title>The Global Catalogue of Microorganisms (GCM) 10K type strain sequencing project: providing services to taxonomists for standard genome sequencing and annotation.</title>
        <authorList>
            <consortium name="The Broad Institute Genomics Platform"/>
            <consortium name="The Broad Institute Genome Sequencing Center for Infectious Disease"/>
            <person name="Wu L."/>
            <person name="Ma J."/>
        </authorList>
    </citation>
    <scope>NUCLEOTIDE SEQUENCE [LARGE SCALE GENOMIC DNA]</scope>
    <source>
        <strain evidence="4">JCM 8201</strain>
    </source>
</reference>
<dbReference type="EMBL" id="BAAATZ010000006">
    <property type="protein sequence ID" value="GAA2722977.1"/>
    <property type="molecule type" value="Genomic_DNA"/>
</dbReference>
<gene>
    <name evidence="3" type="ORF">GCM10010439_17080</name>
</gene>
<protein>
    <recommendedName>
        <fullName evidence="5">Secreted protein</fullName>
    </recommendedName>
</protein>
<feature type="region of interest" description="Disordered" evidence="1">
    <location>
        <begin position="32"/>
        <end position="62"/>
    </location>
</feature>
<evidence type="ECO:0000256" key="2">
    <source>
        <dbReference type="SAM" id="SignalP"/>
    </source>
</evidence>
<proteinExistence type="predicted"/>
<evidence type="ECO:0000313" key="3">
    <source>
        <dbReference type="EMBL" id="GAA2722977.1"/>
    </source>
</evidence>
<feature type="compositionally biased region" description="Low complexity" evidence="1">
    <location>
        <begin position="32"/>
        <end position="50"/>
    </location>
</feature>
<dbReference type="Proteomes" id="UP001501842">
    <property type="component" value="Unassembled WGS sequence"/>
</dbReference>
<evidence type="ECO:0000256" key="1">
    <source>
        <dbReference type="SAM" id="MobiDB-lite"/>
    </source>
</evidence>
<name>A0ABP6GHX9_9ACTN</name>
<feature type="signal peptide" evidence="2">
    <location>
        <begin position="1"/>
        <end position="29"/>
    </location>
</feature>
<feature type="chain" id="PRO_5047200841" description="Secreted protein" evidence="2">
    <location>
        <begin position="30"/>
        <end position="186"/>
    </location>
</feature>
<dbReference type="RefSeq" id="WP_344449688.1">
    <property type="nucleotide sequence ID" value="NZ_BAAATZ010000006.1"/>
</dbReference>